<dbReference type="Proteomes" id="UP000263517">
    <property type="component" value="Unassembled WGS sequence"/>
</dbReference>
<feature type="domain" description="Peptidase S74" evidence="2">
    <location>
        <begin position="364"/>
        <end position="458"/>
    </location>
</feature>
<sequence>MYGKSLRLSTWQGALGTAESGFEYFGVSFSRGLLGAMCSQFDRTNMSVIGVSRNVNNIQMGILPETNSLTSNDLLVVEKDSTGQLNKIKQSNLNVGVATTASVATRANTIDGTDTTAGETGSTSQYSLAFVEAGSSASNGTKTLRYAKNLTLTPETATTPSTHVSSQLKLVSGPVDIGGTVVTPAASQNLVMTANQAHSCTIQSQAFSGGIAPFGGTVSGSMLSLNPDGGSMRLNAQLQVQRVSNNQAGIQAFQEDTNFADPCALLLQNTGSGVAIGSGGLTAGHALQVNGAARFQSSSLFISQVTLLRTAPLFLEAGHPAFNGGVLLPWKITGDGPNYDLFILFNNVLKSFIRESDGAYIKVSDSRRKQNQQPLGNVLDTFMQLTPKTFTMQGVKGVGLIAQEVNEVFDLCAIPPDSNKEDDPDTNPWTLDYNPVAMYHIKATQELKAEVDALKATVALLQQQVASLMAN</sequence>
<dbReference type="EMBL" id="DNAN01000500">
    <property type="protein sequence ID" value="HAW76868.1"/>
    <property type="molecule type" value="Genomic_DNA"/>
</dbReference>
<keyword evidence="1" id="KW-0175">Coiled coil</keyword>
<organism evidence="3 4">
    <name type="scientific">Alteromonas australica</name>
    <dbReference type="NCBI Taxonomy" id="589873"/>
    <lineage>
        <taxon>Bacteria</taxon>
        <taxon>Pseudomonadati</taxon>
        <taxon>Pseudomonadota</taxon>
        <taxon>Gammaproteobacteria</taxon>
        <taxon>Alteromonadales</taxon>
        <taxon>Alteromonadaceae</taxon>
        <taxon>Alteromonas/Salinimonas group</taxon>
        <taxon>Alteromonas</taxon>
    </lineage>
</organism>
<evidence type="ECO:0000313" key="4">
    <source>
        <dbReference type="Proteomes" id="UP000263517"/>
    </source>
</evidence>
<evidence type="ECO:0000256" key="1">
    <source>
        <dbReference type="SAM" id="Coils"/>
    </source>
</evidence>
<evidence type="ECO:0000313" key="3">
    <source>
        <dbReference type="EMBL" id="HAW76868.1"/>
    </source>
</evidence>
<dbReference type="PROSITE" id="PS51688">
    <property type="entry name" value="ICA"/>
    <property type="match status" value="1"/>
</dbReference>
<dbReference type="InterPro" id="IPR030392">
    <property type="entry name" value="S74_ICA"/>
</dbReference>
<name>A0A350P6F1_9ALTE</name>
<feature type="coiled-coil region" evidence="1">
    <location>
        <begin position="444"/>
        <end position="471"/>
    </location>
</feature>
<evidence type="ECO:0000259" key="2">
    <source>
        <dbReference type="PROSITE" id="PS51688"/>
    </source>
</evidence>
<dbReference type="Pfam" id="PF13884">
    <property type="entry name" value="Peptidase_S74"/>
    <property type="match status" value="1"/>
</dbReference>
<accession>A0A350P6F1</accession>
<protein>
    <recommendedName>
        <fullName evidence="2">Peptidase S74 domain-containing protein</fullName>
    </recommendedName>
</protein>
<dbReference type="AlphaFoldDB" id="A0A350P6F1"/>
<gene>
    <name evidence="3" type="ORF">DCW74_14185</name>
</gene>
<reference evidence="3 4" key="1">
    <citation type="journal article" date="2018" name="Nat. Biotechnol.">
        <title>A standardized bacterial taxonomy based on genome phylogeny substantially revises the tree of life.</title>
        <authorList>
            <person name="Parks D.H."/>
            <person name="Chuvochina M."/>
            <person name="Waite D.W."/>
            <person name="Rinke C."/>
            <person name="Skarshewski A."/>
            <person name="Chaumeil P.A."/>
            <person name="Hugenholtz P."/>
        </authorList>
    </citation>
    <scope>NUCLEOTIDE SEQUENCE [LARGE SCALE GENOMIC DNA]</scope>
    <source>
        <strain evidence="3">UBA11978</strain>
    </source>
</reference>
<comment type="caution">
    <text evidence="3">The sequence shown here is derived from an EMBL/GenBank/DDBJ whole genome shotgun (WGS) entry which is preliminary data.</text>
</comment>
<proteinExistence type="predicted"/>